<comment type="subcellular location">
    <subcellularLocation>
        <location evidence="1">Nucleus</location>
    </subcellularLocation>
</comment>
<dbReference type="CDD" id="cd17970">
    <property type="entry name" value="DEAHc_FancJ"/>
    <property type="match status" value="1"/>
</dbReference>
<evidence type="ECO:0000256" key="17">
    <source>
        <dbReference type="ARBA" id="ARBA00073810"/>
    </source>
</evidence>
<evidence type="ECO:0000256" key="4">
    <source>
        <dbReference type="ARBA" id="ARBA00022723"/>
    </source>
</evidence>
<dbReference type="Pfam" id="PF06733">
    <property type="entry name" value="DEAD_2"/>
    <property type="match status" value="1"/>
</dbReference>
<feature type="compositionally biased region" description="Gly residues" evidence="18">
    <location>
        <begin position="956"/>
        <end position="965"/>
    </location>
</feature>
<feature type="region of interest" description="Disordered" evidence="18">
    <location>
        <begin position="691"/>
        <end position="721"/>
    </location>
</feature>
<evidence type="ECO:0000256" key="11">
    <source>
        <dbReference type="ARBA" id="ARBA00023014"/>
    </source>
</evidence>
<dbReference type="GO" id="GO:0005634">
    <property type="term" value="C:nucleus"/>
    <property type="evidence" value="ECO:0007669"/>
    <property type="project" value="UniProtKB-SubCell"/>
</dbReference>
<proteinExistence type="inferred from homology"/>
<dbReference type="NCBIfam" id="TIGR00604">
    <property type="entry name" value="rad3"/>
    <property type="match status" value="1"/>
</dbReference>
<protein>
    <recommendedName>
        <fullName evidence="17">Regulator of telomere elongation helicase 1 homolog</fullName>
    </recommendedName>
</protein>
<evidence type="ECO:0000256" key="7">
    <source>
        <dbReference type="ARBA" id="ARBA00022801"/>
    </source>
</evidence>
<dbReference type="SMART" id="SM00491">
    <property type="entry name" value="HELICc2"/>
    <property type="match status" value="1"/>
</dbReference>
<keyword evidence="11" id="KW-0411">Iron-sulfur</keyword>
<dbReference type="GO" id="GO:1904430">
    <property type="term" value="P:negative regulation of t-circle formation"/>
    <property type="evidence" value="ECO:0007669"/>
    <property type="project" value="TreeGrafter"/>
</dbReference>
<evidence type="ECO:0000256" key="10">
    <source>
        <dbReference type="ARBA" id="ARBA00023004"/>
    </source>
</evidence>
<dbReference type="InterPro" id="IPR057498">
    <property type="entry name" value="Rtel1_ARCH"/>
</dbReference>
<keyword evidence="4" id="KW-0479">Metal-binding</keyword>
<dbReference type="SUPFAM" id="SSF57850">
    <property type="entry name" value="RING/U-box"/>
    <property type="match status" value="1"/>
</dbReference>
<dbReference type="GO" id="GO:0046872">
    <property type="term" value="F:metal ion binding"/>
    <property type="evidence" value="ECO:0007669"/>
    <property type="project" value="UniProtKB-KW"/>
</dbReference>
<keyword evidence="9" id="KW-0067">ATP-binding</keyword>
<dbReference type="SUPFAM" id="SSF52540">
    <property type="entry name" value="P-loop containing nucleoside triphosphate hydrolases"/>
    <property type="match status" value="2"/>
</dbReference>
<dbReference type="AlphaFoldDB" id="A0A2P6TL03"/>
<dbReference type="CDD" id="cd18788">
    <property type="entry name" value="SF2_C_XPD"/>
    <property type="match status" value="1"/>
</dbReference>
<reference evidence="20 21" key="1">
    <citation type="journal article" date="2018" name="Plant J.">
        <title>Genome sequences of Chlorella sorokiniana UTEX 1602 and Micractinium conductrix SAG 241.80: implications to maltose excretion by a green alga.</title>
        <authorList>
            <person name="Arriola M.B."/>
            <person name="Velmurugan N."/>
            <person name="Zhang Y."/>
            <person name="Plunkett M.H."/>
            <person name="Hondzo H."/>
            <person name="Barney B.M."/>
        </authorList>
    </citation>
    <scope>NUCLEOTIDE SEQUENCE [LARGE SCALE GENOMIC DNA]</scope>
    <source>
        <strain evidence="21">UTEX 1602</strain>
    </source>
</reference>
<dbReference type="SMART" id="SM00488">
    <property type="entry name" value="DEXDc2"/>
    <property type="match status" value="1"/>
</dbReference>
<dbReference type="Gene3D" id="1.20.1160.20">
    <property type="match status" value="1"/>
</dbReference>
<dbReference type="GO" id="GO:0045910">
    <property type="term" value="P:negative regulation of DNA recombination"/>
    <property type="evidence" value="ECO:0007669"/>
    <property type="project" value="TreeGrafter"/>
</dbReference>
<organism evidence="20 21">
    <name type="scientific">Chlorella sorokiniana</name>
    <name type="common">Freshwater green alga</name>
    <dbReference type="NCBI Taxonomy" id="3076"/>
    <lineage>
        <taxon>Eukaryota</taxon>
        <taxon>Viridiplantae</taxon>
        <taxon>Chlorophyta</taxon>
        <taxon>core chlorophytes</taxon>
        <taxon>Trebouxiophyceae</taxon>
        <taxon>Chlorellales</taxon>
        <taxon>Chlorellaceae</taxon>
        <taxon>Chlorella clade</taxon>
        <taxon>Chlorella</taxon>
    </lineage>
</organism>
<dbReference type="GO" id="GO:0070182">
    <property type="term" value="F:DNA polymerase binding"/>
    <property type="evidence" value="ECO:0007669"/>
    <property type="project" value="TreeGrafter"/>
</dbReference>
<dbReference type="GO" id="GO:0003677">
    <property type="term" value="F:DNA binding"/>
    <property type="evidence" value="ECO:0007669"/>
    <property type="project" value="UniProtKB-KW"/>
</dbReference>
<evidence type="ECO:0000256" key="16">
    <source>
        <dbReference type="ARBA" id="ARBA00049360"/>
    </source>
</evidence>
<accession>A0A2P6TL03</accession>
<dbReference type="GO" id="GO:0090657">
    <property type="term" value="P:telomeric loop disassembly"/>
    <property type="evidence" value="ECO:0007669"/>
    <property type="project" value="TreeGrafter"/>
</dbReference>
<dbReference type="EMBL" id="LHPG02000012">
    <property type="protein sequence ID" value="PRW44978.1"/>
    <property type="molecule type" value="Genomic_DNA"/>
</dbReference>
<dbReference type="InterPro" id="IPR013020">
    <property type="entry name" value="Rad3/Chl1-like"/>
</dbReference>
<dbReference type="PANTHER" id="PTHR11472:SF34">
    <property type="entry name" value="REGULATOR OF TELOMERE ELONGATION HELICASE 1"/>
    <property type="match status" value="1"/>
</dbReference>
<dbReference type="Gene3D" id="3.40.50.300">
    <property type="entry name" value="P-loop containing nucleotide triphosphate hydrolases"/>
    <property type="match status" value="2"/>
</dbReference>
<dbReference type="Pfam" id="PF23116">
    <property type="entry name" value="HHD_RTEL1"/>
    <property type="match status" value="1"/>
</dbReference>
<keyword evidence="10" id="KW-0408">Iron</keyword>
<dbReference type="InterPro" id="IPR027417">
    <property type="entry name" value="P-loop_NTPase"/>
</dbReference>
<dbReference type="Pfam" id="PF23109">
    <property type="entry name" value="ARCH_RTEL1"/>
    <property type="match status" value="1"/>
</dbReference>
<evidence type="ECO:0000256" key="8">
    <source>
        <dbReference type="ARBA" id="ARBA00022806"/>
    </source>
</evidence>
<keyword evidence="6" id="KW-0227">DNA damage</keyword>
<dbReference type="Gene3D" id="3.30.40.10">
    <property type="entry name" value="Zinc/RING finger domain, C3HC4 (zinc finger)"/>
    <property type="match status" value="1"/>
</dbReference>
<keyword evidence="7" id="KW-0378">Hydrolase</keyword>
<dbReference type="OrthoDB" id="19182at2759"/>
<dbReference type="InterPro" id="IPR045028">
    <property type="entry name" value="DinG/Rad3-like"/>
</dbReference>
<feature type="compositionally biased region" description="Low complexity" evidence="18">
    <location>
        <begin position="1061"/>
        <end position="1090"/>
    </location>
</feature>
<dbReference type="InterPro" id="IPR006554">
    <property type="entry name" value="Helicase-like_DEXD_c2"/>
</dbReference>
<keyword evidence="5" id="KW-0547">Nucleotide-binding</keyword>
<keyword evidence="21" id="KW-1185">Reference proteome</keyword>
<dbReference type="InterPro" id="IPR006555">
    <property type="entry name" value="ATP-dep_Helicase_C"/>
</dbReference>
<evidence type="ECO:0000259" key="19">
    <source>
        <dbReference type="PROSITE" id="PS51193"/>
    </source>
</evidence>
<evidence type="ECO:0000256" key="1">
    <source>
        <dbReference type="ARBA" id="ARBA00004123"/>
    </source>
</evidence>
<feature type="region of interest" description="Disordered" evidence="18">
    <location>
        <begin position="878"/>
        <end position="935"/>
    </location>
</feature>
<feature type="domain" description="Helicase ATP-binding" evidence="19">
    <location>
        <begin position="7"/>
        <end position="335"/>
    </location>
</feature>
<evidence type="ECO:0000256" key="13">
    <source>
        <dbReference type="ARBA" id="ARBA00023204"/>
    </source>
</evidence>
<evidence type="ECO:0000256" key="18">
    <source>
        <dbReference type="SAM" id="MobiDB-lite"/>
    </source>
</evidence>
<comment type="catalytic activity">
    <reaction evidence="16">
        <text>ATP + H2O = ADP + phosphate + H(+)</text>
        <dbReference type="Rhea" id="RHEA:13065"/>
        <dbReference type="ChEBI" id="CHEBI:15377"/>
        <dbReference type="ChEBI" id="CHEBI:15378"/>
        <dbReference type="ChEBI" id="CHEBI:30616"/>
        <dbReference type="ChEBI" id="CHEBI:43474"/>
        <dbReference type="ChEBI" id="CHEBI:456216"/>
    </reaction>
</comment>
<feature type="compositionally biased region" description="Pro residues" evidence="18">
    <location>
        <begin position="987"/>
        <end position="998"/>
    </location>
</feature>
<dbReference type="PROSITE" id="PS00690">
    <property type="entry name" value="DEAH_ATP_HELICASE"/>
    <property type="match status" value="1"/>
</dbReference>
<evidence type="ECO:0000256" key="2">
    <source>
        <dbReference type="ARBA" id="ARBA00009146"/>
    </source>
</evidence>
<dbReference type="GO" id="GO:0051539">
    <property type="term" value="F:4 iron, 4 sulfur cluster binding"/>
    <property type="evidence" value="ECO:0007669"/>
    <property type="project" value="UniProtKB-KW"/>
</dbReference>
<dbReference type="GO" id="GO:0005524">
    <property type="term" value="F:ATP binding"/>
    <property type="evidence" value="ECO:0007669"/>
    <property type="project" value="UniProtKB-KW"/>
</dbReference>
<dbReference type="InterPro" id="IPR013083">
    <property type="entry name" value="Znf_RING/FYVE/PHD"/>
</dbReference>
<evidence type="ECO:0000313" key="21">
    <source>
        <dbReference type="Proteomes" id="UP000239899"/>
    </source>
</evidence>
<dbReference type="GO" id="GO:0003678">
    <property type="term" value="F:DNA helicase activity"/>
    <property type="evidence" value="ECO:0007669"/>
    <property type="project" value="InterPro"/>
</dbReference>
<dbReference type="GO" id="GO:0006281">
    <property type="term" value="P:DNA repair"/>
    <property type="evidence" value="ECO:0007669"/>
    <property type="project" value="UniProtKB-KW"/>
</dbReference>
<evidence type="ECO:0000256" key="3">
    <source>
        <dbReference type="ARBA" id="ARBA00022485"/>
    </source>
</evidence>
<dbReference type="Proteomes" id="UP000239899">
    <property type="component" value="Unassembled WGS sequence"/>
</dbReference>
<keyword evidence="14" id="KW-0413">Isomerase</keyword>
<feature type="compositionally biased region" description="Low complexity" evidence="18">
    <location>
        <begin position="878"/>
        <end position="904"/>
    </location>
</feature>
<evidence type="ECO:0000256" key="15">
    <source>
        <dbReference type="ARBA" id="ARBA00023242"/>
    </source>
</evidence>
<dbReference type="InterPro" id="IPR002464">
    <property type="entry name" value="DNA/RNA_helicase_DEAH_CS"/>
</dbReference>
<keyword evidence="12" id="KW-0238">DNA-binding</keyword>
<name>A0A2P6TL03_CHLSO</name>
<gene>
    <name evidence="20" type="ORF">C2E21_6423</name>
</gene>
<feature type="compositionally biased region" description="Gly residues" evidence="18">
    <location>
        <begin position="705"/>
        <end position="718"/>
    </location>
</feature>
<evidence type="ECO:0000313" key="20">
    <source>
        <dbReference type="EMBL" id="PRW44978.1"/>
    </source>
</evidence>
<dbReference type="PROSITE" id="PS51193">
    <property type="entry name" value="HELICASE_ATP_BIND_2"/>
    <property type="match status" value="1"/>
</dbReference>
<evidence type="ECO:0000256" key="14">
    <source>
        <dbReference type="ARBA" id="ARBA00023235"/>
    </source>
</evidence>
<feature type="region of interest" description="Disordered" evidence="18">
    <location>
        <begin position="948"/>
        <end position="1098"/>
    </location>
</feature>
<evidence type="ECO:0000256" key="6">
    <source>
        <dbReference type="ARBA" id="ARBA00022763"/>
    </source>
</evidence>
<dbReference type="STRING" id="3076.A0A2P6TL03"/>
<comment type="caution">
    <text evidence="20">The sequence shown here is derived from an EMBL/GenBank/DDBJ whole genome shotgun (WGS) entry which is preliminary data.</text>
</comment>
<keyword evidence="15" id="KW-0539">Nucleus</keyword>
<sequence>MPTYTLSGIEVEFPYDAYPCQLAYMAKVVTALQQGQHALLESPTGTGKTLCLLCATLAWRQSMVGQAAAQVELVQQQPHSSTLVQGLREAWAEHRAAAAAEGGPASGLPQIVYSSRTHSQLQQVMRELKKLTVYKPRTATVASRQHGCLHPTVSTMQSGANQACRALVSKRACKWYNGVEKFMRQNPDVNAEVLDIEDLGRIGESRSVCPYYLAREMAATADIVFMPYNYLIDAKTRGGLGIQWANAVLIFDEAHNVEQVCSDSMSFDLPAATLAGAIEELGTAAEVAANKGEAPVNIFNTLGEQDRNPSFANVSGDLHRGRAVLCRLEQEIAKLAPSPDNGLTRPGAFLFELLARCGITPATWHILFDCLQTATSILTEEAVEAGRRSGSRGTSYSLHAVGEALRLAFNGTAAMPTPEDMPQGAPGPGGIPQQGQPGALAVGGGSGAIPPWHTSYKVHVHLEKNKSGRQAPTLSYWCFSPGLSMKQITEMRVRSILLTSGTLSPLDSFAHELGLAFPVRLENGHVIGREQVWCGVVPAGPSGQPLNSSYQNRDNPAYRNDLGMALVNFGRIIPDGLLVFFPSYALLQSCIASWKQQPSMGGPSIWERIAKTKQPVVEPRESAAFNAAAEDFRNKLANPAYNGAIFFAVTRGKASEGLDFSDAAGRAVVLTGIPYPMKMDPKVRLKQEALNEARSAPRKRSAGGPSSGGSGGGSGGAAQGLSGDQWYSQSAMRAVNQAVGRVIRHRRDYGAIILCDERFRAPNVQRQLSCWLRDQVSVYPNYGAANAALVQFFKQQAEAARQGLVDGGQSAVAGATRPSAASALLAPAAGSKAAAGPFQGIGGGGGSGRSLLQSVPTAIDAVGITELFAPMATAAAAEPAPAAQQQQQQQQQAGTQEAAAAGTNAAGGGASRLLSAVGRGGGGTSAPARQVSGQTAAGAAAVDSLLSELGAPGPQRGSGAGGSSAGGSKQFEPRPWERAALAASARPCPPRAPAPPAAAPGGGGPAGNIVGPAHLVAKHAEQQRSRSCSAEPDAEQAQQAEQEEQQPDAAGCPAAMETDQPAEQAPAERAQQGAQPPAQQQQQQQAAAGQAGSGAGGTSREQTVAAYLGQLKAALSKEQFTAMRAELQAYSKGKELARLMAAALPLLQPHPALLEGFATFVPKSARPQLQQRIQQIKAPIESPHQSGCGHSACYGCWLKALATFKPCPVCAKPVRKAQLTKLHFV</sequence>
<keyword evidence="13" id="KW-0234">DNA repair</keyword>
<dbReference type="InterPro" id="IPR014013">
    <property type="entry name" value="Helic_SF1/SF2_ATP-bd_DinG/Rad3"/>
</dbReference>
<dbReference type="Pfam" id="PF13307">
    <property type="entry name" value="Helicase_C_2"/>
    <property type="match status" value="1"/>
</dbReference>
<keyword evidence="8 20" id="KW-0347">Helicase</keyword>
<dbReference type="GO" id="GO:0016818">
    <property type="term" value="F:hydrolase activity, acting on acid anhydrides, in phosphorus-containing anhydrides"/>
    <property type="evidence" value="ECO:0007669"/>
    <property type="project" value="InterPro"/>
</dbReference>
<evidence type="ECO:0000256" key="9">
    <source>
        <dbReference type="ARBA" id="ARBA00022840"/>
    </source>
</evidence>
<dbReference type="InterPro" id="IPR010614">
    <property type="entry name" value="RAD3-like_helicase_DEAD"/>
</dbReference>
<dbReference type="FunFam" id="3.40.50.300:FF:000431">
    <property type="entry name" value="Regulator of telomere elongation helicase 1"/>
    <property type="match status" value="1"/>
</dbReference>
<keyword evidence="3" id="KW-0004">4Fe-4S</keyword>
<dbReference type="PANTHER" id="PTHR11472">
    <property type="entry name" value="DNA REPAIR DEAD HELICASE RAD3/XP-D SUBFAMILY MEMBER"/>
    <property type="match status" value="1"/>
</dbReference>
<comment type="similarity">
    <text evidence="2">Belongs to the helicase family. RAD3/XPD subfamily.</text>
</comment>
<evidence type="ECO:0000256" key="12">
    <source>
        <dbReference type="ARBA" id="ARBA00023125"/>
    </source>
</evidence>
<evidence type="ECO:0000256" key="5">
    <source>
        <dbReference type="ARBA" id="ARBA00022741"/>
    </source>
</evidence>
<dbReference type="GO" id="GO:0010569">
    <property type="term" value="P:regulation of double-strand break repair via homologous recombination"/>
    <property type="evidence" value="ECO:0007669"/>
    <property type="project" value="TreeGrafter"/>
</dbReference>